<keyword evidence="3" id="KW-1185">Reference proteome</keyword>
<dbReference type="InterPro" id="IPR003961">
    <property type="entry name" value="FN3_dom"/>
</dbReference>
<evidence type="ECO:0000313" key="3">
    <source>
        <dbReference type="Proteomes" id="UP000683557"/>
    </source>
</evidence>
<name>A0ABX8J126_9BACT</name>
<evidence type="ECO:0000313" key="2">
    <source>
        <dbReference type="EMBL" id="QWV91943.1"/>
    </source>
</evidence>
<dbReference type="PROSITE" id="PS50853">
    <property type="entry name" value="FN3"/>
    <property type="match status" value="1"/>
</dbReference>
<protein>
    <recommendedName>
        <fullName evidence="1">Fibronectin type-III domain-containing protein</fullName>
    </recommendedName>
</protein>
<proteinExistence type="predicted"/>
<organism evidence="2 3">
    <name type="scientific">Geomonas oryzisoli</name>
    <dbReference type="NCBI Taxonomy" id="2847992"/>
    <lineage>
        <taxon>Bacteria</taxon>
        <taxon>Pseudomonadati</taxon>
        <taxon>Thermodesulfobacteriota</taxon>
        <taxon>Desulfuromonadia</taxon>
        <taxon>Geobacterales</taxon>
        <taxon>Geobacteraceae</taxon>
        <taxon>Geomonas</taxon>
    </lineage>
</organism>
<reference evidence="2 3" key="1">
    <citation type="submission" date="2021-06" db="EMBL/GenBank/DDBJ databases">
        <title>Gemonas diversity in paddy soil.</title>
        <authorList>
            <person name="Liu G."/>
        </authorList>
    </citation>
    <scope>NUCLEOTIDE SEQUENCE [LARGE SCALE GENOMIC DNA]</scope>
    <source>
        <strain evidence="2 3">RG10</strain>
    </source>
</reference>
<gene>
    <name evidence="2" type="ORF">KP004_11975</name>
</gene>
<accession>A0ABX8J126</accession>
<dbReference type="RefSeq" id="WP_216798769.1">
    <property type="nucleotide sequence ID" value="NZ_CP076723.1"/>
</dbReference>
<evidence type="ECO:0000259" key="1">
    <source>
        <dbReference type="PROSITE" id="PS50853"/>
    </source>
</evidence>
<dbReference type="Proteomes" id="UP000683557">
    <property type="component" value="Chromosome"/>
</dbReference>
<sequence length="215" mass="23490">MGKKPKVKRSLGRLNDASLSAKGKVIVTSMTDNPHFKEPYPEGVTPLAQVKGTLESFDNACIEARSNAKQSVTLRKSLRAQFIKELGQMGGYVDLVAQGNIEILESSGFDYTKETTPSTVKHQAPCPDIVLSQGVKRGGIVGKAKSAPRARSCEFHITTGDPSVEGNWKHAAVFGQFKNMELDGLTPGQQYALRMRWIMPEGPGPWTPPLFFMPT</sequence>
<dbReference type="EMBL" id="CP076723">
    <property type="protein sequence ID" value="QWV91943.1"/>
    <property type="molecule type" value="Genomic_DNA"/>
</dbReference>
<feature type="domain" description="Fibronectin type-III" evidence="1">
    <location>
        <begin position="124"/>
        <end position="215"/>
    </location>
</feature>